<dbReference type="RefSeq" id="XP_034009808.1">
    <property type="nucleotide sequence ID" value="XM_034158360.1"/>
</dbReference>
<gene>
    <name evidence="9" type="ORF">DIURU_005384</name>
</gene>
<dbReference type="VEuPathDB" id="FungiDB:DIURU_005384"/>
<evidence type="ECO:0000313" key="9">
    <source>
        <dbReference type="EMBL" id="KAA8897151.1"/>
    </source>
</evidence>
<evidence type="ECO:0000256" key="1">
    <source>
        <dbReference type="ARBA" id="ARBA00010193"/>
    </source>
</evidence>
<evidence type="ECO:0000256" key="7">
    <source>
        <dbReference type="SAM" id="MobiDB-lite"/>
    </source>
</evidence>
<dbReference type="PROSITE" id="PS50203">
    <property type="entry name" value="CALPAIN_CAT"/>
    <property type="match status" value="1"/>
</dbReference>
<feature type="active site" evidence="6">
    <location>
        <position position="231"/>
    </location>
</feature>
<dbReference type="InterPro" id="IPR036213">
    <property type="entry name" value="Calpain_III_sf"/>
</dbReference>
<dbReference type="OrthoDB" id="167576at2759"/>
<evidence type="ECO:0000256" key="6">
    <source>
        <dbReference type="PROSITE-ProRule" id="PRU00239"/>
    </source>
</evidence>
<organism evidence="9 10">
    <name type="scientific">Diutina rugosa</name>
    <name type="common">Yeast</name>
    <name type="synonym">Candida rugosa</name>
    <dbReference type="NCBI Taxonomy" id="5481"/>
    <lineage>
        <taxon>Eukaryota</taxon>
        <taxon>Fungi</taxon>
        <taxon>Dikarya</taxon>
        <taxon>Ascomycota</taxon>
        <taxon>Saccharomycotina</taxon>
        <taxon>Pichiomycetes</taxon>
        <taxon>Debaryomycetaceae</taxon>
        <taxon>Diutina</taxon>
    </lineage>
</organism>
<dbReference type="InterPro" id="IPR001300">
    <property type="entry name" value="Peptidase_C2_calpain_cat"/>
</dbReference>
<evidence type="ECO:0000256" key="5">
    <source>
        <dbReference type="ARBA" id="ARBA00042255"/>
    </source>
</evidence>
<feature type="region of interest" description="Disordered" evidence="7">
    <location>
        <begin position="1"/>
        <end position="46"/>
    </location>
</feature>
<evidence type="ECO:0000256" key="2">
    <source>
        <dbReference type="ARBA" id="ARBA00022670"/>
    </source>
</evidence>
<dbReference type="EMBL" id="SWFT01000159">
    <property type="protein sequence ID" value="KAA8897151.1"/>
    <property type="molecule type" value="Genomic_DNA"/>
</dbReference>
<dbReference type="GO" id="GO:0004198">
    <property type="term" value="F:calcium-dependent cysteine-type endopeptidase activity"/>
    <property type="evidence" value="ECO:0007669"/>
    <property type="project" value="InterPro"/>
</dbReference>
<comment type="caution">
    <text evidence="9">The sequence shown here is derived from an EMBL/GenBank/DDBJ whole genome shotgun (WGS) entry which is preliminary data.</text>
</comment>
<dbReference type="Gene3D" id="2.60.120.380">
    <property type="match status" value="1"/>
</dbReference>
<name>A0A642UDI7_DIURU</name>
<dbReference type="GO" id="GO:0006508">
    <property type="term" value="P:proteolysis"/>
    <property type="evidence" value="ECO:0007669"/>
    <property type="project" value="UniProtKB-KW"/>
</dbReference>
<keyword evidence="4 6" id="KW-0788">Thiol protease</keyword>
<feature type="active site" evidence="6">
    <location>
        <position position="384"/>
    </location>
</feature>
<evidence type="ECO:0000256" key="3">
    <source>
        <dbReference type="ARBA" id="ARBA00022801"/>
    </source>
</evidence>
<feature type="compositionally biased region" description="Low complexity" evidence="7">
    <location>
        <begin position="9"/>
        <end position="46"/>
    </location>
</feature>
<evidence type="ECO:0000313" key="10">
    <source>
        <dbReference type="Proteomes" id="UP000449547"/>
    </source>
</evidence>
<evidence type="ECO:0000256" key="4">
    <source>
        <dbReference type="ARBA" id="ARBA00022807"/>
    </source>
</evidence>
<feature type="active site" evidence="6">
    <location>
        <position position="402"/>
    </location>
</feature>
<protein>
    <recommendedName>
        <fullName evidence="5">Cysteine protease RIM13</fullName>
    </recommendedName>
</protein>
<evidence type="ECO:0000259" key="8">
    <source>
        <dbReference type="PROSITE" id="PS50203"/>
    </source>
</evidence>
<dbReference type="AlphaFoldDB" id="A0A642UDI7"/>
<dbReference type="Proteomes" id="UP000449547">
    <property type="component" value="Unassembled WGS sequence"/>
</dbReference>
<comment type="similarity">
    <text evidence="1">Belongs to the peptidase C2 family. PalB/RIM13 subfamily.</text>
</comment>
<dbReference type="OMA" id="PNHDYVV"/>
<reference evidence="9 10" key="1">
    <citation type="submission" date="2019-07" db="EMBL/GenBank/DDBJ databases">
        <title>Genome assembly of two rare yeast pathogens: Diutina rugosa and Trichomonascus ciferrii.</title>
        <authorList>
            <person name="Mixao V."/>
            <person name="Saus E."/>
            <person name="Hansen A."/>
            <person name="Lass-Flor C."/>
            <person name="Gabaldon T."/>
        </authorList>
    </citation>
    <scope>NUCLEOTIDE SEQUENCE [LARGE SCALE GENOMIC DNA]</scope>
    <source>
        <strain evidence="9 10">CBS 613</strain>
    </source>
</reference>
<dbReference type="GeneID" id="54784035"/>
<dbReference type="PANTHER" id="PTHR46143">
    <property type="entry name" value="CALPAIN-7"/>
    <property type="match status" value="1"/>
</dbReference>
<keyword evidence="3 6" id="KW-0378">Hydrolase</keyword>
<keyword evidence="10" id="KW-1185">Reference proteome</keyword>
<proteinExistence type="inferred from homology"/>
<sequence length="842" mass="94733">MSSPGSGMRRPPQLPLAARSASASPQLRSSPTPSAPSPSSSTSGSHPWLMDEFVDVIRLIEESFFVSALGNTKEALNTLYQAIKLLNQLARDEYDVEDISRFCMNHYDKIKSKQYTVSQRLLWLSSRLAPVRNQRLSVTTLQSNTSSSSRGSNGVASAISDLQISDEATYTLPPLLNFSAKESSLEFDREPPHDSQLLPLPKEMDAEFQRIQFSHWAPATSDLYQDLLPNCSFVSSLLSVQSKQDLLLQLLPHKPSTNYRVKLHFNGCWRIVTVDNSLPLIRRSARSLIVRSLSDPLLMWPALIEKAYLKVMGQGYEFAGSNMARDTYMLTGWVPEIVVIKHFQLPPEFDDVWSQNLLGYCTVGVGTGALSKELGEELNLTPNHDYVVEYYVKTKQEITVKNPWGAKDRERLVTIHNRCPFQYLYINWDVKRLFKYSRQVNFVYSAQDDATLVLDAPQYSLVNPTNEELSVWVFLESHLSAATLARPTHHTVGFSVYKTLHGERVLSPTQYVRASEAQTSTNDHLRLVKLVVAPNSSYTMVTSSNITGTFSLTVYDNVGLTLEFGKASHLYPNVHSLDGNLDFRNSGGSWAHSSYIYNPQWDVQVKDDDVVAVVAVFAARLDTMINVHLFSADGANRGLPIRTFDKARLVANENYNPGYQLYRFDHLPRGSYKMVVSAYDPRVVEKFKVYFTYSGTDKTRVSVHPISTSLGLFVKQMSFDWENRNRCKIGFRTENFNCRFTIHVTNYSDDASIVPGSPPLAQTAMVELITSYRPAIRGSVFGADNGEPVQVNTEWDNSVYGLFIDVTIGNPGTYILLLERFEPNRGRCVVEFGCNKTFDIAG</sequence>
<dbReference type="InterPro" id="IPR051297">
    <property type="entry name" value="PalB/RIM13"/>
</dbReference>
<accession>A0A642UDI7</accession>
<dbReference type="Pfam" id="PF00648">
    <property type="entry name" value="Peptidase_C2"/>
    <property type="match status" value="1"/>
</dbReference>
<dbReference type="SUPFAM" id="SSF54001">
    <property type="entry name" value="Cysteine proteinases"/>
    <property type="match status" value="1"/>
</dbReference>
<dbReference type="PANTHER" id="PTHR46143:SF1">
    <property type="entry name" value="CALPAIN-7"/>
    <property type="match status" value="1"/>
</dbReference>
<dbReference type="SUPFAM" id="SSF49758">
    <property type="entry name" value="Calpain large subunit, middle domain (domain III)"/>
    <property type="match status" value="2"/>
</dbReference>
<dbReference type="InterPro" id="IPR038765">
    <property type="entry name" value="Papain-like_cys_pep_sf"/>
</dbReference>
<dbReference type="SMART" id="SM00230">
    <property type="entry name" value="CysPc"/>
    <property type="match status" value="1"/>
</dbReference>
<feature type="domain" description="Calpain catalytic" evidence="8">
    <location>
        <begin position="178"/>
        <end position="405"/>
    </location>
</feature>
<keyword evidence="2 6" id="KW-0645">Protease</keyword>